<name>A0A0L0VWT0_9BASI</name>
<dbReference type="AlphaFoldDB" id="A0A0L0VWT0"/>
<evidence type="ECO:0000313" key="3">
    <source>
        <dbReference type="Proteomes" id="UP000054564"/>
    </source>
</evidence>
<evidence type="ECO:0000256" key="1">
    <source>
        <dbReference type="SAM" id="MobiDB-lite"/>
    </source>
</evidence>
<organism evidence="2 3">
    <name type="scientific">Puccinia striiformis f. sp. tritici PST-78</name>
    <dbReference type="NCBI Taxonomy" id="1165861"/>
    <lineage>
        <taxon>Eukaryota</taxon>
        <taxon>Fungi</taxon>
        <taxon>Dikarya</taxon>
        <taxon>Basidiomycota</taxon>
        <taxon>Pucciniomycotina</taxon>
        <taxon>Pucciniomycetes</taxon>
        <taxon>Pucciniales</taxon>
        <taxon>Pucciniaceae</taxon>
        <taxon>Puccinia</taxon>
    </lineage>
</organism>
<reference evidence="3" key="1">
    <citation type="submission" date="2014-03" db="EMBL/GenBank/DDBJ databases">
        <title>The Genome Sequence of Puccinia striiformis f. sp. tritici PST-78.</title>
        <authorList>
            <consortium name="The Broad Institute Genome Sequencing Platform"/>
            <person name="Cuomo C."/>
            <person name="Hulbert S."/>
            <person name="Chen X."/>
            <person name="Walker B."/>
            <person name="Young S.K."/>
            <person name="Zeng Q."/>
            <person name="Gargeya S."/>
            <person name="Fitzgerald M."/>
            <person name="Haas B."/>
            <person name="Abouelleil A."/>
            <person name="Alvarado L."/>
            <person name="Arachchi H.M."/>
            <person name="Berlin A.M."/>
            <person name="Chapman S.B."/>
            <person name="Goldberg J."/>
            <person name="Griggs A."/>
            <person name="Gujja S."/>
            <person name="Hansen M."/>
            <person name="Howarth C."/>
            <person name="Imamovic A."/>
            <person name="Larimer J."/>
            <person name="McCowan C."/>
            <person name="Montmayeur A."/>
            <person name="Murphy C."/>
            <person name="Neiman D."/>
            <person name="Pearson M."/>
            <person name="Priest M."/>
            <person name="Roberts A."/>
            <person name="Saif S."/>
            <person name="Shea T."/>
            <person name="Sisk P."/>
            <person name="Sykes S."/>
            <person name="Wortman J."/>
            <person name="Nusbaum C."/>
            <person name="Birren B."/>
        </authorList>
    </citation>
    <scope>NUCLEOTIDE SEQUENCE [LARGE SCALE GENOMIC DNA]</scope>
    <source>
        <strain evidence="3">race PST-78</strain>
    </source>
</reference>
<dbReference type="Proteomes" id="UP000054564">
    <property type="component" value="Unassembled WGS sequence"/>
</dbReference>
<evidence type="ECO:0000313" key="2">
    <source>
        <dbReference type="EMBL" id="KNF03450.1"/>
    </source>
</evidence>
<proteinExistence type="predicted"/>
<feature type="compositionally biased region" description="Polar residues" evidence="1">
    <location>
        <begin position="53"/>
        <end position="76"/>
    </location>
</feature>
<comment type="caution">
    <text evidence="2">The sequence shown here is derived from an EMBL/GenBank/DDBJ whole genome shotgun (WGS) entry which is preliminary data.</text>
</comment>
<gene>
    <name evidence="2" type="ORF">PSTG_03390</name>
</gene>
<dbReference type="EMBL" id="AJIL01000017">
    <property type="protein sequence ID" value="KNF03450.1"/>
    <property type="molecule type" value="Genomic_DNA"/>
</dbReference>
<feature type="region of interest" description="Disordered" evidence="1">
    <location>
        <begin position="1"/>
        <end position="76"/>
    </location>
</feature>
<accession>A0A0L0VWT0</accession>
<keyword evidence="3" id="KW-1185">Reference proteome</keyword>
<sequence>MEDDDEEAFAFFSTHPNAGREPLTEPSIAEPSADTAPAKSGPAKKVNAKGAPTNCNTAKPAASTTVSGNGSLEPTL</sequence>
<protein>
    <submittedName>
        <fullName evidence="2">Uncharacterized protein</fullName>
    </submittedName>
</protein>